<keyword evidence="2" id="KW-0677">Repeat</keyword>
<organism evidence="5 6">
    <name type="scientific">candidate division KSB3 bacterium</name>
    <dbReference type="NCBI Taxonomy" id="2044937"/>
    <lineage>
        <taxon>Bacteria</taxon>
        <taxon>candidate division KSB3</taxon>
    </lineage>
</organism>
<dbReference type="InterPro" id="IPR015943">
    <property type="entry name" value="WD40/YVTN_repeat-like_dom_sf"/>
</dbReference>
<evidence type="ECO:0000259" key="4">
    <source>
        <dbReference type="Pfam" id="PF20703"/>
    </source>
</evidence>
<evidence type="ECO:0000313" key="5">
    <source>
        <dbReference type="EMBL" id="PIE33287.1"/>
    </source>
</evidence>
<reference evidence="5 6" key="1">
    <citation type="submission" date="2017-10" db="EMBL/GenBank/DDBJ databases">
        <title>Novel microbial diversity and functional potential in the marine mammal oral microbiome.</title>
        <authorList>
            <person name="Dudek N.K."/>
            <person name="Sun C.L."/>
            <person name="Burstein D."/>
            <person name="Kantor R.S."/>
            <person name="Aliaga Goltsman D.S."/>
            <person name="Bik E.M."/>
            <person name="Thomas B.C."/>
            <person name="Banfield J.F."/>
            <person name="Relman D.A."/>
        </authorList>
    </citation>
    <scope>NUCLEOTIDE SEQUENCE [LARGE SCALE GENOMIC DNA]</scope>
    <source>
        <strain evidence="5">DOLJORAL78_47_16</strain>
    </source>
</reference>
<evidence type="ECO:0000256" key="1">
    <source>
        <dbReference type="ARBA" id="ARBA00022574"/>
    </source>
</evidence>
<dbReference type="EMBL" id="PDSK01000101">
    <property type="protein sequence ID" value="PIE33287.1"/>
    <property type="molecule type" value="Genomic_DNA"/>
</dbReference>
<proteinExistence type="predicted"/>
<comment type="caution">
    <text evidence="5">The sequence shown here is derived from an EMBL/GenBank/DDBJ whole genome shotgun (WGS) entry which is preliminary data.</text>
</comment>
<feature type="repeat" description="WD" evidence="3">
    <location>
        <begin position="919"/>
        <end position="960"/>
    </location>
</feature>
<feature type="repeat" description="WD" evidence="3">
    <location>
        <begin position="1003"/>
        <end position="1035"/>
    </location>
</feature>
<feature type="repeat" description="WD" evidence="3">
    <location>
        <begin position="751"/>
        <end position="792"/>
    </location>
</feature>
<gene>
    <name evidence="5" type="ORF">CSA56_12525</name>
</gene>
<name>A0A2G6KCA2_9BACT</name>
<feature type="repeat" description="WD" evidence="3">
    <location>
        <begin position="1087"/>
        <end position="1128"/>
    </location>
</feature>
<dbReference type="InterPro" id="IPR001680">
    <property type="entry name" value="WD40_rpt"/>
</dbReference>
<evidence type="ECO:0000313" key="6">
    <source>
        <dbReference type="Proteomes" id="UP000230821"/>
    </source>
</evidence>
<evidence type="ECO:0000256" key="3">
    <source>
        <dbReference type="PROSITE-ProRule" id="PRU00221"/>
    </source>
</evidence>
<feature type="repeat" description="WD" evidence="3">
    <location>
        <begin position="1262"/>
        <end position="1303"/>
    </location>
</feature>
<dbReference type="PRINTS" id="PR00320">
    <property type="entry name" value="GPROTEINBRPT"/>
</dbReference>
<dbReference type="SUPFAM" id="SSF52540">
    <property type="entry name" value="P-loop containing nucleoside triphosphate hydrolases"/>
    <property type="match status" value="1"/>
</dbReference>
<feature type="repeat" description="WD" evidence="3">
    <location>
        <begin position="1045"/>
        <end position="1086"/>
    </location>
</feature>
<dbReference type="InterPro" id="IPR019775">
    <property type="entry name" value="WD40_repeat_CS"/>
</dbReference>
<dbReference type="InterPro" id="IPR036322">
    <property type="entry name" value="WD40_repeat_dom_sf"/>
</dbReference>
<dbReference type="Pfam" id="PF00400">
    <property type="entry name" value="WD40"/>
    <property type="match status" value="14"/>
</dbReference>
<dbReference type="Gene3D" id="2.130.10.10">
    <property type="entry name" value="YVTN repeat-like/Quinoprotein amine dehydrogenase"/>
    <property type="match status" value="5"/>
</dbReference>
<feature type="repeat" description="WD" evidence="3">
    <location>
        <begin position="1129"/>
        <end position="1170"/>
    </location>
</feature>
<protein>
    <recommendedName>
        <fullName evidence="4">Novel STAND NTPase 1 domain-containing protein</fullName>
    </recommendedName>
</protein>
<feature type="repeat" description="WD" evidence="3">
    <location>
        <begin position="877"/>
        <end position="918"/>
    </location>
</feature>
<accession>A0A2G6KCA2</accession>
<dbReference type="Pfam" id="PF20703">
    <property type="entry name" value="nSTAND1"/>
    <property type="match status" value="1"/>
</dbReference>
<feature type="domain" description="Novel STAND NTPase 1" evidence="4">
    <location>
        <begin position="209"/>
        <end position="634"/>
    </location>
</feature>
<dbReference type="InterPro" id="IPR049052">
    <property type="entry name" value="nSTAND1"/>
</dbReference>
<dbReference type="PROSITE" id="PS00678">
    <property type="entry name" value="WD_REPEATS_1"/>
    <property type="match status" value="9"/>
</dbReference>
<dbReference type="InterPro" id="IPR027417">
    <property type="entry name" value="P-loop_NTPase"/>
</dbReference>
<dbReference type="InterPro" id="IPR020472">
    <property type="entry name" value="WD40_PAC1"/>
</dbReference>
<dbReference type="PROSITE" id="PS50082">
    <property type="entry name" value="WD_REPEATS_2"/>
    <property type="match status" value="13"/>
</dbReference>
<evidence type="ECO:0000256" key="2">
    <source>
        <dbReference type="ARBA" id="ARBA00022737"/>
    </source>
</evidence>
<dbReference type="Proteomes" id="UP000230821">
    <property type="component" value="Unassembled WGS sequence"/>
</dbReference>
<feature type="repeat" description="WD" evidence="3">
    <location>
        <begin position="961"/>
        <end position="1002"/>
    </location>
</feature>
<dbReference type="PANTHER" id="PTHR19879">
    <property type="entry name" value="TRANSCRIPTION INITIATION FACTOR TFIID"/>
    <property type="match status" value="1"/>
</dbReference>
<keyword evidence="1 3" id="KW-0853">WD repeat</keyword>
<dbReference type="CDD" id="cd00200">
    <property type="entry name" value="WD40"/>
    <property type="match status" value="2"/>
</dbReference>
<sequence length="1383" mass="154476">MRHFAFPNVEILNQTFIGCGRYAVAFDVPGDDYSLPASIVINKATVERAVALLTYEAGSTGRRLYEKKDRLAKKYVGESMHLAYFLALIHRFRNVKVDWRTDIWCTGSITIADGDHPLLQEAGHEEEFTLKLTAFLAETNPDTLFLVPADNIVSSHRDLCEADNARLLSLKEFQRLSPSNIHQEKYVVTILPDELDDIIRVFFAPDKNPYKGLETFGEDDSGQFFGRAQIVQTLWETFTEIQQVSHSRPVVQRFMTILGPSGSGKSSLIQAGLLPILRERPLPNRAASRVVLITTGPHPIGSLARALADLLYRSTEHDGQLQPLASPREVAKILKQPNKDGEYDGLKQIITMLPDSASRPFVLAIDQGGEIYSQCQDRVERYQFIRNILSASAGTELPISVVMTLRSDFLEQTQSIPDFNNAIVRNSVLVPVMNRTDLREVIELPAQRAGYRFSPEIVDQLIAETEGYIGALPLLEFTLTLLWEDIVQGIPPEDALKRIGGVGGALADRAEKLYSTLEPGDRRIARKVFIDLVCPGEVRNCYTRKRLLLSDIATYSDYKEQVLRIVRTFSESHTRLVTLSVDSGGNTTAEITHEALIIRWGRLRSWLEIDREFHTWRKDLAVAIRQWEHSERDDGALLHGILLAKAQEWLEKRPYDLSTPEQEYIRKSQEAFHREEERWKRLYERERLTSLDAYHSSSRALFAAHDELGALIAALKAGKIAQQLELSEKTKRPIVAVLRDIVYGIHESNRLEGHNSPVESMNFSSDNTLLATGSYDGTIKLWKITDGTLILTLHAHSDIIRHVCFSPDGSLLASTGDDARIRLWNVEDGTEVATLIGHTKRVYSLCFHPDGGSLFSGGEDTTIRLWNLSAQRELARLDGHEGSVFCLACRLDGLMLASGGDDMTIKLWNIEHLQEMMSLPGHQHTVRALAFHPKENVLASGSDDRTVKLWNLSNGKTYHTLRGHVESINSVTFSPDGSLLASGSSDKTLKLWNVSERSELASFATHQDEVLDVKFSSDGTVLASGSWDTTVKLWKRHEQLKITILRGSYGHINTVCFHPTEPILASGGRDDRIIIWDYSEGRKIAMLSGHSDVIQSLAVSPDGRLLASGSEDHSIKLWDVKDGRLLRTFSGHTDTVLSVAFSPDSCFLASGSADCTIKLWNIDRGRELFTCTGHTEAVWSVAFHPQKSFLVSGGGGKDNSIRFWNMEDGLQTHLIQVPNWPPAKSGIKLAFSPDGKCLASGSNERGAIILWDAETFNKQKTLLQHTQTILSLAFSPDSALLASGSKDNTVKIFDVATGREITTLRNHSNDVRHVTFSPDGRLLASGGLDNTIRLWNVVEQCHFHLDELIDLGCQWVQGYLLSNSSLSEEDRSLCDEVVHTDVF</sequence>
<dbReference type="PANTHER" id="PTHR19879:SF9">
    <property type="entry name" value="TRANSCRIPTION INITIATION FACTOR TFIID SUBUNIT 5"/>
    <property type="match status" value="1"/>
</dbReference>
<feature type="repeat" description="WD" evidence="3">
    <location>
        <begin position="835"/>
        <end position="876"/>
    </location>
</feature>
<dbReference type="SUPFAM" id="SSF50978">
    <property type="entry name" value="WD40 repeat-like"/>
    <property type="match status" value="2"/>
</dbReference>
<feature type="repeat" description="WD" evidence="3">
    <location>
        <begin position="1171"/>
        <end position="1214"/>
    </location>
</feature>
<feature type="repeat" description="WD" evidence="3">
    <location>
        <begin position="793"/>
        <end position="834"/>
    </location>
</feature>
<dbReference type="PROSITE" id="PS50294">
    <property type="entry name" value="WD_REPEATS_REGION"/>
    <property type="match status" value="12"/>
</dbReference>
<dbReference type="SMART" id="SM00320">
    <property type="entry name" value="WD40"/>
    <property type="match status" value="14"/>
</dbReference>
<feature type="repeat" description="WD" evidence="3">
    <location>
        <begin position="1304"/>
        <end position="1337"/>
    </location>
</feature>